<dbReference type="Proteomes" id="UP000799776">
    <property type="component" value="Unassembled WGS sequence"/>
</dbReference>
<dbReference type="OrthoDB" id="5352000at2759"/>
<feature type="compositionally biased region" description="Polar residues" evidence="1">
    <location>
        <begin position="604"/>
        <end position="631"/>
    </location>
</feature>
<dbReference type="Gene3D" id="2.120.10.80">
    <property type="entry name" value="Kelch-type beta propeller"/>
    <property type="match status" value="1"/>
</dbReference>
<name>A0A6A5YB74_9PEZI</name>
<evidence type="ECO:0000313" key="4">
    <source>
        <dbReference type="Proteomes" id="UP000799776"/>
    </source>
</evidence>
<proteinExistence type="predicted"/>
<feature type="compositionally biased region" description="Basic and acidic residues" evidence="1">
    <location>
        <begin position="410"/>
        <end position="424"/>
    </location>
</feature>
<dbReference type="SUPFAM" id="SSF117281">
    <property type="entry name" value="Kelch motif"/>
    <property type="match status" value="1"/>
</dbReference>
<keyword evidence="2" id="KW-0812">Transmembrane</keyword>
<dbReference type="AlphaFoldDB" id="A0A6A5YB74"/>
<feature type="region of interest" description="Disordered" evidence="1">
    <location>
        <begin position="452"/>
        <end position="472"/>
    </location>
</feature>
<protein>
    <recommendedName>
        <fullName evidence="5">Galactose oxidase</fullName>
    </recommendedName>
</protein>
<keyword evidence="2" id="KW-1133">Transmembrane helix</keyword>
<feature type="region of interest" description="Disordered" evidence="1">
    <location>
        <begin position="604"/>
        <end position="688"/>
    </location>
</feature>
<feature type="transmembrane region" description="Helical" evidence="2">
    <location>
        <begin position="370"/>
        <end position="395"/>
    </location>
</feature>
<accession>A0A6A5YB74</accession>
<feature type="compositionally biased region" description="Polar residues" evidence="1">
    <location>
        <begin position="656"/>
        <end position="669"/>
    </location>
</feature>
<sequence length="771" mass="81884">MGPPKPAVPLSGHCSVIYNDTLYVYSPDAFQSIPLSGDAQWSNLTNGVSATGAACVKGATNGDESQAALFVVGGEADSNSDYSGLQKYTFSSKKWETVMPTNNVVTQGRQNHGVTYLNSSSAILVYAGSTEANNTGKSSSTFLINTFPPYDVRSFESNDAPPAYQPLLMQWNQTHGVFVGGDSTNKEVWTFGETYGWQNLGVELPEAISDQDTVQTTIVSGDDGSKVLEEYDCGVSPNEVTRLALLNANGTVASTGTAVGAKKRKRDLTIDNWPSYNDTDAPTTKRSGFALAQDDSGRTVITGGADDDDPLAVFNERQNSWLDATSVFGSQQPLSSSTSVSPSAISSAAAAASSSSAAEANAASTQKSKMLTVLGATLGAIFGIAAILIILLMLLRWKREKRKQAAGGGEAEKDRMSFADRGMDGDDDYAAPKYPVAKNGSNSSLAIMSGKVGAGHKRGQPSDASTAGLVKKGHPTYNESLEMSRIGDVKSPSTYTTEKYVPRNQPTPPAPVADPGTNRDTERSSGWSRYFNDESTQFNPDRSTFISDYSRNSLASQSEYTNSRIISQPPVTLSQPYSHPSQAVPPLDLSFTKFGNSRVSRVATGSPTIGNSREDLANSNMGVGTPMTAQLSRSDTRSTRASSFDALDPTWGGGYETTSWTPMGGSSWNERVPSSLYTDSRPASQLPAAPAEAASSYYPDGTSSYYGKSQVNSLYPQSLHPNAAAEPGRESTMTVFPKGVPSLQPQPAADERQRQIGNQDMSWLNLGAGGS</sequence>
<evidence type="ECO:0000313" key="3">
    <source>
        <dbReference type="EMBL" id="KAF2089115.1"/>
    </source>
</evidence>
<dbReference type="InterPro" id="IPR015915">
    <property type="entry name" value="Kelch-typ_b-propeller"/>
</dbReference>
<keyword evidence="2" id="KW-0472">Membrane</keyword>
<dbReference type="EMBL" id="ML978715">
    <property type="protein sequence ID" value="KAF2089115.1"/>
    <property type="molecule type" value="Genomic_DNA"/>
</dbReference>
<evidence type="ECO:0000256" key="2">
    <source>
        <dbReference type="SAM" id="Phobius"/>
    </source>
</evidence>
<gene>
    <name evidence="3" type="ORF">K490DRAFT_64321</name>
</gene>
<evidence type="ECO:0008006" key="5">
    <source>
        <dbReference type="Google" id="ProtNLM"/>
    </source>
</evidence>
<organism evidence="3 4">
    <name type="scientific">Saccharata proteae CBS 121410</name>
    <dbReference type="NCBI Taxonomy" id="1314787"/>
    <lineage>
        <taxon>Eukaryota</taxon>
        <taxon>Fungi</taxon>
        <taxon>Dikarya</taxon>
        <taxon>Ascomycota</taxon>
        <taxon>Pezizomycotina</taxon>
        <taxon>Dothideomycetes</taxon>
        <taxon>Dothideomycetes incertae sedis</taxon>
        <taxon>Botryosphaeriales</taxon>
        <taxon>Saccharataceae</taxon>
        <taxon>Saccharata</taxon>
    </lineage>
</organism>
<feature type="compositionally biased region" description="Polar residues" evidence="1">
    <location>
        <begin position="533"/>
        <end position="544"/>
    </location>
</feature>
<feature type="region of interest" description="Disordered" evidence="1">
    <location>
        <begin position="403"/>
        <end position="424"/>
    </location>
</feature>
<evidence type="ECO:0000256" key="1">
    <source>
        <dbReference type="SAM" id="MobiDB-lite"/>
    </source>
</evidence>
<reference evidence="3" key="1">
    <citation type="journal article" date="2020" name="Stud. Mycol.">
        <title>101 Dothideomycetes genomes: a test case for predicting lifestyles and emergence of pathogens.</title>
        <authorList>
            <person name="Haridas S."/>
            <person name="Albert R."/>
            <person name="Binder M."/>
            <person name="Bloem J."/>
            <person name="Labutti K."/>
            <person name="Salamov A."/>
            <person name="Andreopoulos B."/>
            <person name="Baker S."/>
            <person name="Barry K."/>
            <person name="Bills G."/>
            <person name="Bluhm B."/>
            <person name="Cannon C."/>
            <person name="Castanera R."/>
            <person name="Culley D."/>
            <person name="Daum C."/>
            <person name="Ezra D."/>
            <person name="Gonzalez J."/>
            <person name="Henrissat B."/>
            <person name="Kuo A."/>
            <person name="Liang C."/>
            <person name="Lipzen A."/>
            <person name="Lutzoni F."/>
            <person name="Magnuson J."/>
            <person name="Mondo S."/>
            <person name="Nolan M."/>
            <person name="Ohm R."/>
            <person name="Pangilinan J."/>
            <person name="Park H.-J."/>
            <person name="Ramirez L."/>
            <person name="Alfaro M."/>
            <person name="Sun H."/>
            <person name="Tritt A."/>
            <person name="Yoshinaga Y."/>
            <person name="Zwiers L.-H."/>
            <person name="Turgeon B."/>
            <person name="Goodwin S."/>
            <person name="Spatafora J."/>
            <person name="Crous P."/>
            <person name="Grigoriev I."/>
        </authorList>
    </citation>
    <scope>NUCLEOTIDE SEQUENCE</scope>
    <source>
        <strain evidence="3">CBS 121410</strain>
    </source>
</reference>
<feature type="region of interest" description="Disordered" evidence="1">
    <location>
        <begin position="489"/>
        <end position="544"/>
    </location>
</feature>
<feature type="region of interest" description="Disordered" evidence="1">
    <location>
        <begin position="717"/>
        <end position="771"/>
    </location>
</feature>
<keyword evidence="4" id="KW-1185">Reference proteome</keyword>